<feature type="domain" description="HAMP" evidence="10">
    <location>
        <begin position="183"/>
        <end position="235"/>
    </location>
</feature>
<gene>
    <name evidence="11" type="ordered locus">Glov_2934</name>
</gene>
<evidence type="ECO:0000256" key="3">
    <source>
        <dbReference type="ARBA" id="ARBA00012438"/>
    </source>
</evidence>
<dbReference type="STRING" id="398767.Glov_2934"/>
<dbReference type="SUPFAM" id="SSF55874">
    <property type="entry name" value="ATPase domain of HSP90 chaperone/DNA topoisomerase II/histidine kinase"/>
    <property type="match status" value="1"/>
</dbReference>
<dbReference type="Pfam" id="PF02518">
    <property type="entry name" value="HATPase_c"/>
    <property type="match status" value="1"/>
</dbReference>
<dbReference type="InterPro" id="IPR003661">
    <property type="entry name" value="HisK_dim/P_dom"/>
</dbReference>
<dbReference type="FunFam" id="3.30.565.10:FF:000006">
    <property type="entry name" value="Sensor histidine kinase WalK"/>
    <property type="match status" value="1"/>
</dbReference>
<name>B3E8G5_TRIL1</name>
<evidence type="ECO:0000313" key="12">
    <source>
        <dbReference type="Proteomes" id="UP000002420"/>
    </source>
</evidence>
<dbReference type="SMART" id="SM00387">
    <property type="entry name" value="HATPase_c"/>
    <property type="match status" value="1"/>
</dbReference>
<evidence type="ECO:0000256" key="6">
    <source>
        <dbReference type="ARBA" id="ARBA00022777"/>
    </source>
</evidence>
<comment type="subcellular location">
    <subcellularLocation>
        <location evidence="2">Membrane</location>
    </subcellularLocation>
</comment>
<accession>B3E8G5</accession>
<protein>
    <recommendedName>
        <fullName evidence="3">histidine kinase</fullName>
        <ecNumber evidence="3">2.7.13.3</ecNumber>
    </recommendedName>
</protein>
<evidence type="ECO:0000256" key="8">
    <source>
        <dbReference type="SAM" id="Phobius"/>
    </source>
</evidence>
<dbReference type="CDD" id="cd06225">
    <property type="entry name" value="HAMP"/>
    <property type="match status" value="1"/>
</dbReference>
<dbReference type="PROSITE" id="PS50885">
    <property type="entry name" value="HAMP"/>
    <property type="match status" value="1"/>
</dbReference>
<evidence type="ECO:0000259" key="9">
    <source>
        <dbReference type="PROSITE" id="PS50109"/>
    </source>
</evidence>
<dbReference type="InterPro" id="IPR004358">
    <property type="entry name" value="Sig_transdc_His_kin-like_C"/>
</dbReference>
<feature type="domain" description="Histidine kinase" evidence="9">
    <location>
        <begin position="243"/>
        <end position="451"/>
    </location>
</feature>
<dbReference type="SUPFAM" id="SSF47384">
    <property type="entry name" value="Homodimeric domain of signal transducing histidine kinase"/>
    <property type="match status" value="1"/>
</dbReference>
<dbReference type="eggNOG" id="COG5002">
    <property type="taxonomic scope" value="Bacteria"/>
</dbReference>
<dbReference type="EMBL" id="CP001089">
    <property type="protein sequence ID" value="ACD96641.1"/>
    <property type="molecule type" value="Genomic_DNA"/>
</dbReference>
<dbReference type="InterPro" id="IPR050736">
    <property type="entry name" value="Sensor_HK_Regulatory"/>
</dbReference>
<keyword evidence="6 11" id="KW-0418">Kinase</keyword>
<organism evidence="11 12">
    <name type="scientific">Trichlorobacter lovleyi (strain ATCC BAA-1151 / DSM 17278 / SZ)</name>
    <name type="common">Geobacter lovleyi</name>
    <dbReference type="NCBI Taxonomy" id="398767"/>
    <lineage>
        <taxon>Bacteria</taxon>
        <taxon>Pseudomonadati</taxon>
        <taxon>Thermodesulfobacteriota</taxon>
        <taxon>Desulfuromonadia</taxon>
        <taxon>Geobacterales</taxon>
        <taxon>Geobacteraceae</taxon>
        <taxon>Trichlorobacter</taxon>
    </lineage>
</organism>
<dbReference type="Gene3D" id="1.10.287.130">
    <property type="match status" value="1"/>
</dbReference>
<evidence type="ECO:0000313" key="11">
    <source>
        <dbReference type="EMBL" id="ACD96641.1"/>
    </source>
</evidence>
<dbReference type="PROSITE" id="PS50109">
    <property type="entry name" value="HIS_KIN"/>
    <property type="match status" value="1"/>
</dbReference>
<keyword evidence="5" id="KW-0808">Transferase</keyword>
<dbReference type="PANTHER" id="PTHR43711:SF1">
    <property type="entry name" value="HISTIDINE KINASE 1"/>
    <property type="match status" value="1"/>
</dbReference>
<keyword evidence="8" id="KW-0812">Transmembrane</keyword>
<dbReference type="InterPro" id="IPR036890">
    <property type="entry name" value="HATPase_C_sf"/>
</dbReference>
<evidence type="ECO:0000256" key="4">
    <source>
        <dbReference type="ARBA" id="ARBA00022553"/>
    </source>
</evidence>
<dbReference type="GO" id="GO:0016020">
    <property type="term" value="C:membrane"/>
    <property type="evidence" value="ECO:0007669"/>
    <property type="project" value="UniProtKB-SubCell"/>
</dbReference>
<dbReference type="RefSeq" id="WP_012470966.1">
    <property type="nucleotide sequence ID" value="NC_010814.1"/>
</dbReference>
<dbReference type="InterPro" id="IPR005467">
    <property type="entry name" value="His_kinase_dom"/>
</dbReference>
<evidence type="ECO:0000256" key="7">
    <source>
        <dbReference type="ARBA" id="ARBA00023012"/>
    </source>
</evidence>
<keyword evidence="7" id="KW-0902">Two-component regulatory system</keyword>
<dbReference type="SMART" id="SM00388">
    <property type="entry name" value="HisKA"/>
    <property type="match status" value="1"/>
</dbReference>
<evidence type="ECO:0000256" key="2">
    <source>
        <dbReference type="ARBA" id="ARBA00004370"/>
    </source>
</evidence>
<dbReference type="InterPro" id="IPR003594">
    <property type="entry name" value="HATPase_dom"/>
</dbReference>
<keyword evidence="12" id="KW-1185">Reference proteome</keyword>
<comment type="catalytic activity">
    <reaction evidence="1">
        <text>ATP + protein L-histidine = ADP + protein N-phospho-L-histidine.</text>
        <dbReference type="EC" id="2.7.13.3"/>
    </reaction>
</comment>
<dbReference type="HOGENOM" id="CLU_000445_89_6_7"/>
<dbReference type="InterPro" id="IPR036097">
    <property type="entry name" value="HisK_dim/P_sf"/>
</dbReference>
<evidence type="ECO:0000259" key="10">
    <source>
        <dbReference type="PROSITE" id="PS50885"/>
    </source>
</evidence>
<reference evidence="11 12" key="1">
    <citation type="submission" date="2008-05" db="EMBL/GenBank/DDBJ databases">
        <title>Complete sequence of chromosome of Geobacter lovleyi SZ.</title>
        <authorList>
            <consortium name="US DOE Joint Genome Institute"/>
            <person name="Lucas S."/>
            <person name="Copeland A."/>
            <person name="Lapidus A."/>
            <person name="Glavina del Rio T."/>
            <person name="Dalin E."/>
            <person name="Tice H."/>
            <person name="Bruce D."/>
            <person name="Goodwin L."/>
            <person name="Pitluck S."/>
            <person name="Chertkov O."/>
            <person name="Meincke L."/>
            <person name="Brettin T."/>
            <person name="Detter J.C."/>
            <person name="Han C."/>
            <person name="Tapia R."/>
            <person name="Kuske C.R."/>
            <person name="Schmutz J."/>
            <person name="Larimer F."/>
            <person name="Land M."/>
            <person name="Hauser L."/>
            <person name="Kyrpides N."/>
            <person name="Mikhailova N."/>
            <person name="Sung Y."/>
            <person name="Fletcher K.E."/>
            <person name="Ritalahti K.M."/>
            <person name="Loeffler F.E."/>
            <person name="Richardson P."/>
        </authorList>
    </citation>
    <scope>NUCLEOTIDE SEQUENCE [LARGE SCALE GENOMIC DNA]</scope>
    <source>
        <strain evidence="12">ATCC BAA-1151 / DSM 17278 / SZ</strain>
    </source>
</reference>
<dbReference type="InterPro" id="IPR003660">
    <property type="entry name" value="HAMP_dom"/>
</dbReference>
<dbReference type="GO" id="GO:0000155">
    <property type="term" value="F:phosphorelay sensor kinase activity"/>
    <property type="evidence" value="ECO:0007669"/>
    <property type="project" value="InterPro"/>
</dbReference>
<dbReference type="SMART" id="SM00304">
    <property type="entry name" value="HAMP"/>
    <property type="match status" value="1"/>
</dbReference>
<keyword evidence="8" id="KW-1133">Transmembrane helix</keyword>
<evidence type="ECO:0000256" key="5">
    <source>
        <dbReference type="ARBA" id="ARBA00022679"/>
    </source>
</evidence>
<dbReference type="Gene3D" id="6.10.340.10">
    <property type="match status" value="1"/>
</dbReference>
<dbReference type="Gene3D" id="3.30.565.10">
    <property type="entry name" value="Histidine kinase-like ATPase, C-terminal domain"/>
    <property type="match status" value="1"/>
</dbReference>
<dbReference type="CDD" id="cd00075">
    <property type="entry name" value="HATPase"/>
    <property type="match status" value="1"/>
</dbReference>
<dbReference type="SUPFAM" id="SSF158472">
    <property type="entry name" value="HAMP domain-like"/>
    <property type="match status" value="1"/>
</dbReference>
<dbReference type="CDD" id="cd00082">
    <property type="entry name" value="HisKA"/>
    <property type="match status" value="1"/>
</dbReference>
<dbReference type="PANTHER" id="PTHR43711">
    <property type="entry name" value="TWO-COMPONENT HISTIDINE KINASE"/>
    <property type="match status" value="1"/>
</dbReference>
<keyword evidence="8" id="KW-0472">Membrane</keyword>
<dbReference type="PRINTS" id="PR00344">
    <property type="entry name" value="BCTRLSENSOR"/>
</dbReference>
<evidence type="ECO:0000256" key="1">
    <source>
        <dbReference type="ARBA" id="ARBA00000085"/>
    </source>
</evidence>
<dbReference type="Pfam" id="PF00672">
    <property type="entry name" value="HAMP"/>
    <property type="match status" value="1"/>
</dbReference>
<dbReference type="EC" id="2.7.13.3" evidence="3"/>
<dbReference type="Pfam" id="PF00512">
    <property type="entry name" value="HisKA"/>
    <property type="match status" value="1"/>
</dbReference>
<proteinExistence type="predicted"/>
<dbReference type="KEGG" id="glo:Glov_2934"/>
<dbReference type="AlphaFoldDB" id="B3E8G5"/>
<dbReference type="Proteomes" id="UP000002420">
    <property type="component" value="Chromosome"/>
</dbReference>
<keyword evidence="4" id="KW-0597">Phosphoprotein</keyword>
<feature type="transmembrane region" description="Helical" evidence="8">
    <location>
        <begin position="162"/>
        <end position="182"/>
    </location>
</feature>
<sequence>MPFNLQRKLLVLLGLVILIALSSSVLLRNFVIRDFKAFGEGRMLDRLYQVQAVLEGRYEQSGGWQRDQVANDLVWAWLSGIELRLYDVDNRLVMDTGQALASLSPVMQQRIAASSSRRPLPPESSEFQSYPLFLRGEEIGHLDLQLPHPIYEAFFIRSSNQFLIYSLLGLGLTAVILSFLAARRISRPLQELTAAAEGLANGAPGPRVRAEGNDEIGRLATAFNRMADSLEAQEQLRKQLVSNAAHELRTPLMIIRGELEGMIDGLLPTTPEALQSLHDEAARLATILDGVDELSRAQAAGLQLQRQEFILLPLLHGIISRFSRSAEEQQVTITLSGDQAVTAWIDPDRFTQIITNLISNALKAMPHGGRLEIHLSATPHARYIEVSDSGSGIPAELLPHVFERFAKGKDGGLGLGLAIVKELVAAHNGTIAASSSPGNGTCFRITLPATTGGLHEHD</sequence>